<feature type="transmembrane region" description="Helical" evidence="1">
    <location>
        <begin position="123"/>
        <end position="141"/>
    </location>
</feature>
<protein>
    <submittedName>
        <fullName evidence="3">Copper resistance protein CopD</fullName>
    </submittedName>
</protein>
<sequence length="147" mass="15837">MYSTVLLLHILAATVWTGGHLVLATTVLPRALKQGDVRILLDFESAYERIGMPALIIQVLTGLWMAHTLVPDMGRWLSLADRPATLVAAKLALLAVTVLTALDARLRVIPRLTAQTLPAMGRRIGIVTVTSVLFVVVGVSFRGGLFA</sequence>
<feature type="domain" description="Copper resistance protein D" evidence="2">
    <location>
        <begin position="46"/>
        <end position="137"/>
    </location>
</feature>
<evidence type="ECO:0000259" key="2">
    <source>
        <dbReference type="Pfam" id="PF05425"/>
    </source>
</evidence>
<dbReference type="GO" id="GO:0016020">
    <property type="term" value="C:membrane"/>
    <property type="evidence" value="ECO:0007669"/>
    <property type="project" value="InterPro"/>
</dbReference>
<dbReference type="OrthoDB" id="1162754at2"/>
<reference evidence="3 4" key="1">
    <citation type="submission" date="2018-05" db="EMBL/GenBank/DDBJ databases">
        <title>complete genome sequence of Aquabacterium olei NBRC 110486.</title>
        <authorList>
            <person name="Tang B."/>
            <person name="Chang J."/>
            <person name="Zhang L."/>
            <person name="Yang H."/>
        </authorList>
    </citation>
    <scope>NUCLEOTIDE SEQUENCE [LARGE SCALE GENOMIC DNA]</scope>
    <source>
        <strain evidence="3 4">NBRC 110486</strain>
    </source>
</reference>
<dbReference type="Pfam" id="PF05425">
    <property type="entry name" value="CopD"/>
    <property type="match status" value="1"/>
</dbReference>
<evidence type="ECO:0000313" key="3">
    <source>
        <dbReference type="EMBL" id="AWI55120.1"/>
    </source>
</evidence>
<keyword evidence="1" id="KW-0812">Transmembrane</keyword>
<evidence type="ECO:0000313" key="4">
    <source>
        <dbReference type="Proteomes" id="UP000244892"/>
    </source>
</evidence>
<dbReference type="Proteomes" id="UP000244892">
    <property type="component" value="Chromosome"/>
</dbReference>
<keyword evidence="1" id="KW-0472">Membrane</keyword>
<gene>
    <name evidence="3" type="ORF">DEH84_05840</name>
</gene>
<dbReference type="KEGG" id="aon:DEH84_05840"/>
<proteinExistence type="predicted"/>
<evidence type="ECO:0000256" key="1">
    <source>
        <dbReference type="SAM" id="Phobius"/>
    </source>
</evidence>
<accession>A0A2U8FVS7</accession>
<keyword evidence="4" id="KW-1185">Reference proteome</keyword>
<dbReference type="InterPro" id="IPR008457">
    <property type="entry name" value="Cu-R_CopD_dom"/>
</dbReference>
<feature type="transmembrane region" description="Helical" evidence="1">
    <location>
        <begin position="6"/>
        <end position="29"/>
    </location>
</feature>
<feature type="transmembrane region" description="Helical" evidence="1">
    <location>
        <begin position="50"/>
        <end position="70"/>
    </location>
</feature>
<feature type="transmembrane region" description="Helical" evidence="1">
    <location>
        <begin position="82"/>
        <end position="102"/>
    </location>
</feature>
<dbReference type="RefSeq" id="WP_109038239.1">
    <property type="nucleotide sequence ID" value="NZ_CP029210.1"/>
</dbReference>
<organism evidence="3 4">
    <name type="scientific">Aquabacterium olei</name>
    <dbReference type="NCBI Taxonomy" id="1296669"/>
    <lineage>
        <taxon>Bacteria</taxon>
        <taxon>Pseudomonadati</taxon>
        <taxon>Pseudomonadota</taxon>
        <taxon>Betaproteobacteria</taxon>
        <taxon>Burkholderiales</taxon>
        <taxon>Aquabacterium</taxon>
    </lineage>
</organism>
<name>A0A2U8FVS7_9BURK</name>
<dbReference type="EMBL" id="CP029210">
    <property type="protein sequence ID" value="AWI55120.1"/>
    <property type="molecule type" value="Genomic_DNA"/>
</dbReference>
<keyword evidence="1" id="KW-1133">Transmembrane helix</keyword>
<dbReference type="AlphaFoldDB" id="A0A2U8FVS7"/>